<dbReference type="GO" id="GO:0006508">
    <property type="term" value="P:proteolysis"/>
    <property type="evidence" value="ECO:0007669"/>
    <property type="project" value="UniProtKB-KW"/>
</dbReference>
<dbReference type="InterPro" id="IPR039537">
    <property type="entry name" value="Retrotran_Ty1/copia-like"/>
</dbReference>
<dbReference type="EMBL" id="JAHUZN010000001">
    <property type="protein sequence ID" value="KAG8503604.1"/>
    <property type="molecule type" value="Genomic_DNA"/>
</dbReference>
<dbReference type="InterPro" id="IPR036397">
    <property type="entry name" value="RNaseH_sf"/>
</dbReference>
<evidence type="ECO:0000256" key="2">
    <source>
        <dbReference type="ARBA" id="ARBA00022723"/>
    </source>
</evidence>
<dbReference type="InterPro" id="IPR012337">
    <property type="entry name" value="RNaseH-like_sf"/>
</dbReference>
<dbReference type="InterPro" id="IPR013103">
    <property type="entry name" value="RVT_2"/>
</dbReference>
<evidence type="ECO:0000313" key="7">
    <source>
        <dbReference type="EMBL" id="KAG8503604.1"/>
    </source>
</evidence>
<organism evidence="7 8">
    <name type="scientific">Gossypium anomalum</name>
    <dbReference type="NCBI Taxonomy" id="47600"/>
    <lineage>
        <taxon>Eukaryota</taxon>
        <taxon>Viridiplantae</taxon>
        <taxon>Streptophyta</taxon>
        <taxon>Embryophyta</taxon>
        <taxon>Tracheophyta</taxon>
        <taxon>Spermatophyta</taxon>
        <taxon>Magnoliopsida</taxon>
        <taxon>eudicotyledons</taxon>
        <taxon>Gunneridae</taxon>
        <taxon>Pentapetalae</taxon>
        <taxon>rosids</taxon>
        <taxon>malvids</taxon>
        <taxon>Malvales</taxon>
        <taxon>Malvaceae</taxon>
        <taxon>Malvoideae</taxon>
        <taxon>Gossypium</taxon>
    </lineage>
</organism>
<proteinExistence type="predicted"/>
<dbReference type="InterPro" id="IPR025724">
    <property type="entry name" value="GAG-pre-integrase_dom"/>
</dbReference>
<dbReference type="Proteomes" id="UP000701853">
    <property type="component" value="Chromosome 1"/>
</dbReference>
<dbReference type="PANTHER" id="PTHR42648">
    <property type="entry name" value="TRANSPOSASE, PUTATIVE-RELATED"/>
    <property type="match status" value="1"/>
</dbReference>
<keyword evidence="8" id="KW-1185">Reference proteome</keyword>
<dbReference type="InterPro" id="IPR057670">
    <property type="entry name" value="SH3_retrovirus"/>
</dbReference>
<evidence type="ECO:0000313" key="8">
    <source>
        <dbReference type="Proteomes" id="UP000701853"/>
    </source>
</evidence>
<dbReference type="SUPFAM" id="SSF56672">
    <property type="entry name" value="DNA/RNA polymerases"/>
    <property type="match status" value="1"/>
</dbReference>
<dbReference type="GO" id="GO:0003676">
    <property type="term" value="F:nucleic acid binding"/>
    <property type="evidence" value="ECO:0007669"/>
    <property type="project" value="InterPro"/>
</dbReference>
<name>A0A8J6DC65_9ROSI</name>
<feature type="compositionally biased region" description="Basic and acidic residues" evidence="5">
    <location>
        <begin position="34"/>
        <end position="57"/>
    </location>
</feature>
<feature type="compositionally biased region" description="Polar residues" evidence="5">
    <location>
        <begin position="572"/>
        <end position="582"/>
    </location>
</feature>
<dbReference type="Pfam" id="PF07727">
    <property type="entry name" value="RVT_2"/>
    <property type="match status" value="2"/>
</dbReference>
<dbReference type="GO" id="GO:0015074">
    <property type="term" value="P:DNA integration"/>
    <property type="evidence" value="ECO:0007669"/>
    <property type="project" value="InterPro"/>
</dbReference>
<dbReference type="PANTHER" id="PTHR42648:SF26">
    <property type="entry name" value="INTEGRASE CATALYTIC DOMAIN-CONTAINING PROTEIN"/>
    <property type="match status" value="1"/>
</dbReference>
<evidence type="ECO:0000256" key="1">
    <source>
        <dbReference type="ARBA" id="ARBA00022670"/>
    </source>
</evidence>
<dbReference type="InterPro" id="IPR054722">
    <property type="entry name" value="PolX-like_BBD"/>
</dbReference>
<dbReference type="InterPro" id="IPR043502">
    <property type="entry name" value="DNA/RNA_pol_sf"/>
</dbReference>
<dbReference type="GO" id="GO:0004190">
    <property type="term" value="F:aspartic-type endopeptidase activity"/>
    <property type="evidence" value="ECO:0007669"/>
    <property type="project" value="UniProtKB-KW"/>
</dbReference>
<dbReference type="OrthoDB" id="1737296at2759"/>
<dbReference type="Pfam" id="PF22936">
    <property type="entry name" value="Pol_BBD"/>
    <property type="match status" value="1"/>
</dbReference>
<keyword evidence="1" id="KW-0645">Protease</keyword>
<comment type="caution">
    <text evidence="7">The sequence shown here is derived from an EMBL/GenBank/DDBJ whole genome shotgun (WGS) entry which is preliminary data.</text>
</comment>
<dbReference type="GO" id="GO:0046872">
    <property type="term" value="F:metal ion binding"/>
    <property type="evidence" value="ECO:0007669"/>
    <property type="project" value="UniProtKB-KW"/>
</dbReference>
<keyword evidence="3" id="KW-0064">Aspartyl protease</keyword>
<evidence type="ECO:0000256" key="4">
    <source>
        <dbReference type="ARBA" id="ARBA00022801"/>
    </source>
</evidence>
<accession>A0A8J6DC65</accession>
<dbReference type="PROSITE" id="PS50994">
    <property type="entry name" value="INTEGRASE"/>
    <property type="match status" value="1"/>
</dbReference>
<protein>
    <recommendedName>
        <fullName evidence="6">Integrase catalytic domain-containing protein</fullName>
    </recommendedName>
</protein>
<dbReference type="Pfam" id="PF25597">
    <property type="entry name" value="SH3_retrovirus"/>
    <property type="match status" value="1"/>
</dbReference>
<evidence type="ECO:0000256" key="3">
    <source>
        <dbReference type="ARBA" id="ARBA00022750"/>
    </source>
</evidence>
<dbReference type="Gene3D" id="3.30.420.10">
    <property type="entry name" value="Ribonuclease H-like superfamily/Ribonuclease H"/>
    <property type="match status" value="1"/>
</dbReference>
<feature type="region of interest" description="Disordered" evidence="5">
    <location>
        <begin position="34"/>
        <end position="67"/>
    </location>
</feature>
<feature type="domain" description="Integrase catalytic" evidence="6">
    <location>
        <begin position="268"/>
        <end position="456"/>
    </location>
</feature>
<evidence type="ECO:0000259" key="6">
    <source>
        <dbReference type="PROSITE" id="PS50994"/>
    </source>
</evidence>
<dbReference type="AlphaFoldDB" id="A0A8J6DC65"/>
<keyword evidence="2" id="KW-0479">Metal-binding</keyword>
<dbReference type="InterPro" id="IPR001584">
    <property type="entry name" value="Integrase_cat-core"/>
</dbReference>
<sequence length="828" mass="92489">MSLDLLTEMLLDCEKRQIDLLTEAPLQANMVSNSKHDTVDHSKHVESSRSYSREYKPSHRSNGRGWSRGKGCTNGRGWSHLRPQCQLCGKIGHLVKTCYHRFDETYSRSLLLVDPILVLSPSSRFSDQVWYPDSGVTNHITPDVTSLSSVAPYTGTNHVSMGNGVSVPIANVGTTHMKAGTRLLHLQNVLHVPSVCKNLMSVGQFARDNTVYFEFYPFMCFVKDIQTRNTLLVGHMHEGLYRFDVSKPSLPATRVTSSSVSAHLCTAQYSSPKELWHRRLGHPCSSVLDVVLRNCNISFDNNIVSSVCSACQIGKAYKLPFSSSKTVRYTWIYFLKSKAKFLQCFLQFKQMVSIQFGRTIKSLQSDWGREYRSLSRELARLGIQHRVTCPHTSEQNRVAERKHRQVVDMGLTLMAQAGLPLDLWYYAFAHSVHLINRLPTPVLQKRSPYEVLYQDRPSYSYLKVLGCACYPCLRSYHRHKLQFRSAQCVFLGVGMNQKGYKCLDSSGRVFISRHVTFDESLFPFQKRFSLESLSQVDKSARCQSYFPVVQAEPVSVPLVSLSIPPSMSSYKNNNGQSASALETPTPFPGAQSSSTPAAIESSSDSPIQTVPLPNAHPMQTRSKSRIFKPKLFTSVLGDEEPTSITAALQHPTWPAAAHAEYAALLANHTWDIVPLPTGRKAVGCKWIFKLKRNADGSIAPHKGRLVVKGYLQKAGVDFQETFSSVAKPTSIRVVLALAVSLAPGLEQQGHEGQQLVCRLRKALYGLKQAPRAWFHKLKDFLLATGFVASKADSSLFVQRSGSQLLFVLVYVDDIIVTGNNSEIINGFI</sequence>
<evidence type="ECO:0000256" key="5">
    <source>
        <dbReference type="SAM" id="MobiDB-lite"/>
    </source>
</evidence>
<feature type="region of interest" description="Disordered" evidence="5">
    <location>
        <begin position="572"/>
        <end position="620"/>
    </location>
</feature>
<reference evidence="7 8" key="1">
    <citation type="journal article" date="2021" name="bioRxiv">
        <title>The Gossypium anomalum genome as a resource for cotton improvement and evolutionary analysis of hybrid incompatibility.</title>
        <authorList>
            <person name="Grover C.E."/>
            <person name="Yuan D."/>
            <person name="Arick M.A."/>
            <person name="Miller E.R."/>
            <person name="Hu G."/>
            <person name="Peterson D.G."/>
            <person name="Wendel J.F."/>
            <person name="Udall J.A."/>
        </authorList>
    </citation>
    <scope>NUCLEOTIDE SEQUENCE [LARGE SCALE GENOMIC DNA]</scope>
    <source>
        <strain evidence="7">JFW-Udall</strain>
        <tissue evidence="7">Leaf</tissue>
    </source>
</reference>
<feature type="compositionally biased region" description="Low complexity" evidence="5">
    <location>
        <begin position="592"/>
        <end position="605"/>
    </location>
</feature>
<dbReference type="Pfam" id="PF13976">
    <property type="entry name" value="gag_pre-integrs"/>
    <property type="match status" value="1"/>
</dbReference>
<dbReference type="SUPFAM" id="SSF53098">
    <property type="entry name" value="Ribonuclease H-like"/>
    <property type="match status" value="1"/>
</dbReference>
<gene>
    <name evidence="7" type="ORF">CXB51_001615</name>
</gene>
<keyword evidence="4" id="KW-0378">Hydrolase</keyword>